<comment type="caution">
    <text evidence="1">The sequence shown here is derived from an EMBL/GenBank/DDBJ whole genome shotgun (WGS) entry which is preliminary data.</text>
</comment>
<dbReference type="AlphaFoldDB" id="A0A815V9A2"/>
<protein>
    <submittedName>
        <fullName evidence="1">Uncharacterized protein</fullName>
    </submittedName>
</protein>
<proteinExistence type="predicted"/>
<reference evidence="1" key="1">
    <citation type="submission" date="2021-02" db="EMBL/GenBank/DDBJ databases">
        <authorList>
            <person name="Nowell W R."/>
        </authorList>
    </citation>
    <scope>NUCLEOTIDE SEQUENCE</scope>
</reference>
<feature type="non-terminal residue" evidence="1">
    <location>
        <position position="102"/>
    </location>
</feature>
<name>A0A815V9A2_ADIRI</name>
<dbReference type="EMBL" id="CAJNOJ010000868">
    <property type="protein sequence ID" value="CAF1530051.1"/>
    <property type="molecule type" value="Genomic_DNA"/>
</dbReference>
<dbReference type="Proteomes" id="UP000663852">
    <property type="component" value="Unassembled WGS sequence"/>
</dbReference>
<organism evidence="1 2">
    <name type="scientific">Adineta ricciae</name>
    <name type="common">Rotifer</name>
    <dbReference type="NCBI Taxonomy" id="249248"/>
    <lineage>
        <taxon>Eukaryota</taxon>
        <taxon>Metazoa</taxon>
        <taxon>Spiralia</taxon>
        <taxon>Gnathifera</taxon>
        <taxon>Rotifera</taxon>
        <taxon>Eurotatoria</taxon>
        <taxon>Bdelloidea</taxon>
        <taxon>Adinetida</taxon>
        <taxon>Adinetidae</taxon>
        <taxon>Adineta</taxon>
    </lineage>
</organism>
<evidence type="ECO:0000313" key="1">
    <source>
        <dbReference type="EMBL" id="CAF1530051.1"/>
    </source>
</evidence>
<accession>A0A815V9A2</accession>
<gene>
    <name evidence="1" type="ORF">EDS130_LOCUS44500</name>
</gene>
<sequence length="102" mass="11769">MVMNRCMESFPNTTKLTLKDDLSKMAHDSIPAAVNRILPLEQLQTSVTQLLNLRILNLIEILYVMLLPRVQHVLQNNMESVSFTTSRSQNEKRFNLVSYLCC</sequence>
<evidence type="ECO:0000313" key="2">
    <source>
        <dbReference type="Proteomes" id="UP000663852"/>
    </source>
</evidence>